<feature type="domain" description="G-patch" evidence="2">
    <location>
        <begin position="402"/>
        <end position="449"/>
    </location>
</feature>
<dbReference type="RefSeq" id="XP_003745248.1">
    <property type="nucleotide sequence ID" value="XM_003745200.2"/>
</dbReference>
<name>A0AAJ6QV98_9ACAR</name>
<dbReference type="GO" id="GO:0003676">
    <property type="term" value="F:nucleic acid binding"/>
    <property type="evidence" value="ECO:0007669"/>
    <property type="project" value="InterPro"/>
</dbReference>
<feature type="region of interest" description="Disordered" evidence="1">
    <location>
        <begin position="206"/>
        <end position="242"/>
    </location>
</feature>
<evidence type="ECO:0000313" key="3">
    <source>
        <dbReference type="Proteomes" id="UP000694867"/>
    </source>
</evidence>
<dbReference type="Pfam" id="PF01585">
    <property type="entry name" value="G-patch"/>
    <property type="match status" value="1"/>
</dbReference>
<dbReference type="InterPro" id="IPR040341">
    <property type="entry name" value="GPATCH3"/>
</dbReference>
<feature type="compositionally biased region" description="Acidic residues" evidence="1">
    <location>
        <begin position="284"/>
        <end position="294"/>
    </location>
</feature>
<dbReference type="PROSITE" id="PS50174">
    <property type="entry name" value="G_PATCH"/>
    <property type="match status" value="1"/>
</dbReference>
<sequence>MADAYTYVMIHNIPQNYRSCDLRDFFSQLIETGAFRCFHFRHRPEVQKIKDFETVEDDRSGKQTRNTCCCIAMVQKARLEELLTTYDGAFWVTKEGETLNSKCHIRRVIVANEPTSNQKRYDRQNRLPTVCQSDLREMIELRPPPALPAGNVGTPTRYILKQINKCQFPVRLIASLGLEFPRLRAKGMYGSVSLDYDKISGKSIRDTEAGASTAPSTSRAADVKRVAPRKAAPDLSDMPTADQVPTFARTTKGHLIASSHVRPRKELGPQEDPETLNTEGSGEKDDELSDDGEEWDRHEALHDDVTSQERNKERLFEEGMEVVWEKGGSGLVFYTDAQHWDETEGDFDAKTSDDWDLDMSGYRQDGAGDKDARDMISMRNSEALRKQSEVDENRVGFFENFTKGVGRKILEKQGWTEGSGVGLQQGILEPISEDWKHPNDRSGLGFRGEKLERRRLRTTRSEADEDRLFSAVYDEHFGQDGHGITGRSELPSVLKYRKKFVKDSGKE</sequence>
<dbReference type="GeneID" id="100904477"/>
<evidence type="ECO:0000256" key="1">
    <source>
        <dbReference type="SAM" id="MobiDB-lite"/>
    </source>
</evidence>
<evidence type="ECO:0000313" key="4">
    <source>
        <dbReference type="RefSeq" id="XP_003745248.1"/>
    </source>
</evidence>
<feature type="region of interest" description="Disordered" evidence="1">
    <location>
        <begin position="254"/>
        <end position="294"/>
    </location>
</feature>
<keyword evidence="3" id="KW-1185">Reference proteome</keyword>
<dbReference type="AlphaFoldDB" id="A0AAJ6QV98"/>
<dbReference type="GO" id="GO:0039536">
    <property type="term" value="P:negative regulation of RIG-I signaling pathway"/>
    <property type="evidence" value="ECO:0007669"/>
    <property type="project" value="InterPro"/>
</dbReference>
<proteinExistence type="predicted"/>
<dbReference type="PANTHER" id="PTHR14390:SF2">
    <property type="entry name" value="G PATCH DOMAIN-CONTAINING PROTEIN 3"/>
    <property type="match status" value="1"/>
</dbReference>
<dbReference type="GO" id="GO:0032480">
    <property type="term" value="P:negative regulation of type I interferon production"/>
    <property type="evidence" value="ECO:0007669"/>
    <property type="project" value="InterPro"/>
</dbReference>
<gene>
    <name evidence="4" type="primary">LOC100904477</name>
</gene>
<accession>A0AAJ6QV98</accession>
<dbReference type="GO" id="GO:0045893">
    <property type="term" value="P:positive regulation of DNA-templated transcription"/>
    <property type="evidence" value="ECO:0007669"/>
    <property type="project" value="TreeGrafter"/>
</dbReference>
<dbReference type="SMART" id="SM00443">
    <property type="entry name" value="G_patch"/>
    <property type="match status" value="1"/>
</dbReference>
<dbReference type="KEGG" id="goe:100904477"/>
<dbReference type="PANTHER" id="PTHR14390">
    <property type="entry name" value="G PATCH DOMAIN CONTAINING PROTEIN 3"/>
    <property type="match status" value="1"/>
</dbReference>
<dbReference type="InterPro" id="IPR000467">
    <property type="entry name" value="G_patch_dom"/>
</dbReference>
<protein>
    <submittedName>
        <fullName evidence="4">G patch domain-containing protein 3</fullName>
    </submittedName>
</protein>
<organism evidence="3 4">
    <name type="scientific">Galendromus occidentalis</name>
    <name type="common">western predatory mite</name>
    <dbReference type="NCBI Taxonomy" id="34638"/>
    <lineage>
        <taxon>Eukaryota</taxon>
        <taxon>Metazoa</taxon>
        <taxon>Ecdysozoa</taxon>
        <taxon>Arthropoda</taxon>
        <taxon>Chelicerata</taxon>
        <taxon>Arachnida</taxon>
        <taxon>Acari</taxon>
        <taxon>Parasitiformes</taxon>
        <taxon>Mesostigmata</taxon>
        <taxon>Gamasina</taxon>
        <taxon>Phytoseioidea</taxon>
        <taxon>Phytoseiidae</taxon>
        <taxon>Typhlodrominae</taxon>
        <taxon>Galendromus</taxon>
    </lineage>
</organism>
<reference evidence="4" key="1">
    <citation type="submission" date="2025-08" db="UniProtKB">
        <authorList>
            <consortium name="RefSeq"/>
        </authorList>
    </citation>
    <scope>IDENTIFICATION</scope>
</reference>
<evidence type="ECO:0000259" key="2">
    <source>
        <dbReference type="PROSITE" id="PS50174"/>
    </source>
</evidence>
<dbReference type="Proteomes" id="UP000694867">
    <property type="component" value="Unplaced"/>
</dbReference>